<evidence type="ECO:0000256" key="6">
    <source>
        <dbReference type="ARBA" id="ARBA00022833"/>
    </source>
</evidence>
<dbReference type="PANTHER" id="PTHR44533:SF4">
    <property type="entry name" value="DEAD_H RNA HELICASE, PUTATIVE-RELATED"/>
    <property type="match status" value="1"/>
</dbReference>
<dbReference type="SMART" id="SM00487">
    <property type="entry name" value="DEXDc"/>
    <property type="match status" value="1"/>
</dbReference>
<dbReference type="InterPro" id="IPR055124">
    <property type="entry name" value="PIN-like_DDX60"/>
</dbReference>
<accession>A0A267FDU8</accession>
<feature type="domain" description="Helicase ATP-binding" evidence="9">
    <location>
        <begin position="770"/>
        <end position="938"/>
    </location>
</feature>
<evidence type="ECO:0008006" key="13">
    <source>
        <dbReference type="Google" id="ProtNLM"/>
    </source>
</evidence>
<feature type="compositionally biased region" description="Low complexity" evidence="8">
    <location>
        <begin position="541"/>
        <end position="552"/>
    </location>
</feature>
<dbReference type="Pfam" id="PF00271">
    <property type="entry name" value="Helicase_C"/>
    <property type="match status" value="1"/>
</dbReference>
<dbReference type="GO" id="GO:0016787">
    <property type="term" value="F:hydrolase activity"/>
    <property type="evidence" value="ECO:0007669"/>
    <property type="project" value="UniProtKB-KW"/>
</dbReference>
<dbReference type="Pfam" id="PF23002">
    <property type="entry name" value="PIN-like_DDX60"/>
    <property type="match status" value="1"/>
</dbReference>
<name>A0A267FDU8_9PLAT</name>
<dbReference type="SMART" id="SM00490">
    <property type="entry name" value="HELICc"/>
    <property type="match status" value="1"/>
</dbReference>
<dbReference type="InterPro" id="IPR001650">
    <property type="entry name" value="Helicase_C-like"/>
</dbReference>
<dbReference type="InterPro" id="IPR011545">
    <property type="entry name" value="DEAD/DEAH_box_helicase_dom"/>
</dbReference>
<dbReference type="GO" id="GO:0003676">
    <property type="term" value="F:nucleic acid binding"/>
    <property type="evidence" value="ECO:0007669"/>
    <property type="project" value="InterPro"/>
</dbReference>
<protein>
    <recommendedName>
        <fullName evidence="13">RNA helicase</fullName>
    </recommendedName>
</protein>
<dbReference type="OrthoDB" id="6019271at2759"/>
<feature type="non-terminal residue" evidence="11">
    <location>
        <position position="1"/>
    </location>
</feature>
<proteinExistence type="predicted"/>
<dbReference type="InterPro" id="IPR059032">
    <property type="entry name" value="WHD_DDX60"/>
</dbReference>
<dbReference type="Gene3D" id="3.30.60.90">
    <property type="match status" value="1"/>
</dbReference>
<dbReference type="GO" id="GO:0004386">
    <property type="term" value="F:helicase activity"/>
    <property type="evidence" value="ECO:0007669"/>
    <property type="project" value="UniProtKB-KW"/>
</dbReference>
<gene>
    <name evidence="11" type="ORF">BOX15_Mlig029377g1</name>
</gene>
<dbReference type="InterPro" id="IPR000433">
    <property type="entry name" value="Znf_ZZ"/>
</dbReference>
<keyword evidence="5" id="KW-0347">Helicase</keyword>
<evidence type="ECO:0000313" key="11">
    <source>
        <dbReference type="EMBL" id="PAA71945.1"/>
    </source>
</evidence>
<dbReference type="EMBL" id="NIVC01001126">
    <property type="protein sequence ID" value="PAA71945.1"/>
    <property type="molecule type" value="Genomic_DNA"/>
</dbReference>
<evidence type="ECO:0000256" key="7">
    <source>
        <dbReference type="ARBA" id="ARBA00022840"/>
    </source>
</evidence>
<dbReference type="Gene3D" id="3.40.50.300">
    <property type="entry name" value="P-loop containing nucleotide triphosphate hydrolases"/>
    <property type="match status" value="2"/>
</dbReference>
<feature type="domain" description="Helicase C-terminal" evidence="10">
    <location>
        <begin position="1202"/>
        <end position="1362"/>
    </location>
</feature>
<dbReference type="STRING" id="282301.A0A267FDU8"/>
<dbReference type="InterPro" id="IPR043145">
    <property type="entry name" value="Znf_ZZ_sf"/>
</dbReference>
<feature type="compositionally biased region" description="Basic and acidic residues" evidence="8">
    <location>
        <begin position="581"/>
        <end position="596"/>
    </location>
</feature>
<evidence type="ECO:0000259" key="9">
    <source>
        <dbReference type="PROSITE" id="PS51192"/>
    </source>
</evidence>
<evidence type="ECO:0000256" key="8">
    <source>
        <dbReference type="SAM" id="MobiDB-lite"/>
    </source>
</evidence>
<dbReference type="SUPFAM" id="SSF57850">
    <property type="entry name" value="RING/U-box"/>
    <property type="match status" value="1"/>
</dbReference>
<evidence type="ECO:0000256" key="2">
    <source>
        <dbReference type="ARBA" id="ARBA00022741"/>
    </source>
</evidence>
<feature type="region of interest" description="Disordered" evidence="8">
    <location>
        <begin position="541"/>
        <end position="596"/>
    </location>
</feature>
<keyword evidence="4" id="KW-0378">Hydrolase</keyword>
<keyword evidence="1" id="KW-0479">Metal-binding</keyword>
<dbReference type="PANTHER" id="PTHR44533">
    <property type="entry name" value="DEAD/H RNA HELICASE, PUTATIVE-RELATED"/>
    <property type="match status" value="1"/>
</dbReference>
<keyword evidence="7" id="KW-0067">ATP-binding</keyword>
<sequence length="1778" mass="199823">DEPSEKLGQDLEQLKLLEECQFESEEPESMRISPLASVALSAKLMPLFQDRVDGEFYVFDGDSLLMEAASTVGWQYGQQLHLFYLAESILKLLKDHGGDCQVVYFNSFRNDPLMDLFRRAMQLHLAVNCSVPVHTDLAKSCFDPAWLHYLKEEKPLFFMLHDGVGYGESAEQRHVNLALSSLARRVPVAYVSSLQQNDMKLQASYVQWMPLYGRLFQKLSCTDRSAMVPETDDHVEALKTEAELIEPGSRLKDHLAVRVALRALVKDTNIESNDEVIEKVSRWCLYFACMSTMTLDDRLQLVAATKSANQAAAAGDKIEEQNLLSSLHELAKHLRLELLPMKGLNEFADPESVADLIDIFVYRRFGQAWINQLPGWHPRAREILAKYESYASKICTELQKLNSADQSDASPLLSLSISEQALPHEPVIEQAAEMAPLQRIDNRLLKEFAGEILDKLGSSGCISLTNEPGQNSSMLFDERCHWHVNRELRDDLEEQGEPELSSNPILRQRQLKSIQKYKNYISMYGESLHGETSETIVLSTGSDGASAASAGANEKPKSANQQKQKHQKQPKGKSKPVSKADAIKEENLRAKADKDTKKLKEQWKNLLPGVKKLEPAQAIAEATRMAESCTVQDRIFEEPVLFVMREQYKLWKTSCASSGGSGKSFSALADLVRTLHKYTTEPLVSMISSELRVKIAELFIMVGFKEAAAVSSVDAERLKHVQVEKECVCPLNYRDFQMQHMGHLMQRNVRFDPDPRVKGFIPDTWQRELLDVVDRRESAVIVAPTSSGKTFCSYYCMKKVLEMSDEAVAVYVAPTKALVNQVQASISARFSKPNLTPGMELCGVFTRDYNHKATSCQILVTVPQCLELLLLSPRRQGWASRIRYVIFDEVHCIGTGIGGVVWEYLLCLIRCPFLALSATISNKDYFHDWLQTIKQFVQVQDSTLLKQSQPMQPKKQQRQKGAAPAAVEGYKVNLVTYSERYSDIRTSVYLPKSEFIAEVNPCAFLSDKLLRINGFPRNLKLSPKESTEVWSAALQCFTDDPAAAKALQKFKPQSFFGTEPITRTQFRELEVGLKSTVSELLRQSPHAKSTQLLTTIQSIEEQQNVTQQFEFLSDVDLIEKFPDLIDRLRSEGRLPALVFMNDRKGIENLAASLVDRANDRIKQAVNPNLLERMEKAREAMAIAAKRNRDKEDSDDENPAEIELESYYRDRLELRSKIQACAYFKPQAVQESFLNKVLEKLLDEDVKHMLELGVCYHHAGCSSKHRQAVEMLFRSGHLQVVTATATLALGVHMPCKTVVFAGDDKFLDALNYHQMAGRSGRRGFDNIGNIVFYGVPASKIAHLIQADLPELKGGFPLTCAFVLRLLLLTGNATDPEVAHAKAATVLEHPFAAHQKPDMMQQLRLFFLFSAEFLHRQDLINELGAPLDLAGLVCHMGYQQPGNFVLTYLLRSPALRQLCEPASKQLPSIHYGFYCEGCQTGEPIVGQRFKCTKCWSDYSLCSNCYSGRPNHSRGRQQHTAADFERQLPPLRVQFSDETLRKLVRILCHLFTKMELARSLVKRTADGALHYLRPTENSKVLLKPLPTDIRSAVRDYNAATAVTYTNYLRCIAKSGLLKFSTALPFSRSAPVVPSSDSQLQVSAVAPLARLSWGPTTPDSNKALGRVLLNGGNNSSEQLRRLLPLEIVTDANLIPLLPTKRLLNAYALDFFTHCSLASIVRDNGIRVGDLFDLLKDFLLACRAVSTLLAQLAADPDDPVVCAFKQVSFEYKERFQKAFPGAR</sequence>
<dbReference type="InterPro" id="IPR014001">
    <property type="entry name" value="Helicase_ATP-bd"/>
</dbReference>
<keyword evidence="6" id="KW-0862">Zinc</keyword>
<dbReference type="PROSITE" id="PS51194">
    <property type="entry name" value="HELICASE_CTER"/>
    <property type="match status" value="1"/>
</dbReference>
<dbReference type="InterPro" id="IPR027417">
    <property type="entry name" value="P-loop_NTPase"/>
</dbReference>
<organism evidence="11 12">
    <name type="scientific">Macrostomum lignano</name>
    <dbReference type="NCBI Taxonomy" id="282301"/>
    <lineage>
        <taxon>Eukaryota</taxon>
        <taxon>Metazoa</taxon>
        <taxon>Spiralia</taxon>
        <taxon>Lophotrochozoa</taxon>
        <taxon>Platyhelminthes</taxon>
        <taxon>Rhabditophora</taxon>
        <taxon>Macrostomorpha</taxon>
        <taxon>Macrostomida</taxon>
        <taxon>Macrostomidae</taxon>
        <taxon>Macrostomum</taxon>
    </lineage>
</organism>
<dbReference type="GO" id="GO:0005737">
    <property type="term" value="C:cytoplasm"/>
    <property type="evidence" value="ECO:0007669"/>
    <property type="project" value="TreeGrafter"/>
</dbReference>
<evidence type="ECO:0000256" key="5">
    <source>
        <dbReference type="ARBA" id="ARBA00022806"/>
    </source>
</evidence>
<keyword evidence="12" id="KW-1185">Reference proteome</keyword>
<dbReference type="GO" id="GO:0005524">
    <property type="term" value="F:ATP binding"/>
    <property type="evidence" value="ECO:0007669"/>
    <property type="project" value="UniProtKB-KW"/>
</dbReference>
<dbReference type="PROSITE" id="PS51192">
    <property type="entry name" value="HELICASE_ATP_BIND_1"/>
    <property type="match status" value="1"/>
</dbReference>
<dbReference type="Pfam" id="PF26076">
    <property type="entry name" value="WHD_DDX60"/>
    <property type="match status" value="1"/>
</dbReference>
<keyword evidence="3" id="KW-0863">Zinc-finger</keyword>
<dbReference type="Proteomes" id="UP000215902">
    <property type="component" value="Unassembled WGS sequence"/>
</dbReference>
<dbReference type="FunFam" id="3.40.50.300:FF:001039">
    <property type="entry name" value="ATP-dependent RNA helicase DDX60"/>
    <property type="match status" value="1"/>
</dbReference>
<dbReference type="GO" id="GO:0008270">
    <property type="term" value="F:zinc ion binding"/>
    <property type="evidence" value="ECO:0007669"/>
    <property type="project" value="UniProtKB-KW"/>
</dbReference>
<evidence type="ECO:0000256" key="4">
    <source>
        <dbReference type="ARBA" id="ARBA00022801"/>
    </source>
</evidence>
<dbReference type="Pfam" id="PF00270">
    <property type="entry name" value="DEAD"/>
    <property type="match status" value="1"/>
</dbReference>
<comment type="caution">
    <text evidence="11">The sequence shown here is derived from an EMBL/GenBank/DDBJ whole genome shotgun (WGS) entry which is preliminary data.</text>
</comment>
<evidence type="ECO:0000256" key="3">
    <source>
        <dbReference type="ARBA" id="ARBA00022771"/>
    </source>
</evidence>
<dbReference type="Pfam" id="PF00569">
    <property type="entry name" value="ZZ"/>
    <property type="match status" value="1"/>
</dbReference>
<feature type="compositionally biased region" description="Basic residues" evidence="8">
    <location>
        <begin position="563"/>
        <end position="576"/>
    </location>
</feature>
<evidence type="ECO:0000259" key="10">
    <source>
        <dbReference type="PROSITE" id="PS51194"/>
    </source>
</evidence>
<reference evidence="11 12" key="1">
    <citation type="submission" date="2017-06" db="EMBL/GenBank/DDBJ databases">
        <title>A platform for efficient transgenesis in Macrostomum lignano, a flatworm model organism for stem cell research.</title>
        <authorList>
            <person name="Berezikov E."/>
        </authorList>
    </citation>
    <scope>NUCLEOTIDE SEQUENCE [LARGE SCALE GENOMIC DNA]</scope>
    <source>
        <strain evidence="11">DV1</strain>
        <tissue evidence="11">Whole organism</tissue>
    </source>
</reference>
<evidence type="ECO:0000256" key="1">
    <source>
        <dbReference type="ARBA" id="ARBA00022723"/>
    </source>
</evidence>
<dbReference type="InterPro" id="IPR052431">
    <property type="entry name" value="SKI2_subfamily_helicases"/>
</dbReference>
<evidence type="ECO:0000313" key="12">
    <source>
        <dbReference type="Proteomes" id="UP000215902"/>
    </source>
</evidence>
<keyword evidence="2" id="KW-0547">Nucleotide-binding</keyword>
<dbReference type="SUPFAM" id="SSF52540">
    <property type="entry name" value="P-loop containing nucleoside triphosphate hydrolases"/>
    <property type="match status" value="1"/>
</dbReference>
<dbReference type="SMART" id="SM00291">
    <property type="entry name" value="ZnF_ZZ"/>
    <property type="match status" value="1"/>
</dbReference>